<dbReference type="InterPro" id="IPR013940">
    <property type="entry name" value="Spo22/ZIP4/TEX11"/>
</dbReference>
<dbReference type="Proteomes" id="UP000799423">
    <property type="component" value="Unassembled WGS sequence"/>
</dbReference>
<dbReference type="Pfam" id="PF08631">
    <property type="entry name" value="SPO22"/>
    <property type="match status" value="1"/>
</dbReference>
<dbReference type="GO" id="GO:0051321">
    <property type="term" value="P:meiotic cell cycle"/>
    <property type="evidence" value="ECO:0007669"/>
    <property type="project" value="UniProtKB-KW"/>
</dbReference>
<proteinExistence type="predicted"/>
<dbReference type="AlphaFoldDB" id="A0A6A7B3B2"/>
<dbReference type="InterPro" id="IPR039057">
    <property type="entry name" value="Spo22/ZIP4"/>
</dbReference>
<dbReference type="PANTHER" id="PTHR40375:SF2">
    <property type="entry name" value="SPORULATION-SPECIFIC PROTEIN 22"/>
    <property type="match status" value="1"/>
</dbReference>
<dbReference type="PANTHER" id="PTHR40375">
    <property type="entry name" value="SPORULATION-SPECIFIC PROTEIN 22"/>
    <property type="match status" value="1"/>
</dbReference>
<accession>A0A6A7B3B2</accession>
<dbReference type="EMBL" id="MU006315">
    <property type="protein sequence ID" value="KAF2848838.1"/>
    <property type="molecule type" value="Genomic_DNA"/>
</dbReference>
<reference evidence="2" key="1">
    <citation type="submission" date="2020-01" db="EMBL/GenBank/DDBJ databases">
        <authorList>
            <consortium name="DOE Joint Genome Institute"/>
            <person name="Haridas S."/>
            <person name="Albert R."/>
            <person name="Binder M."/>
            <person name="Bloem J."/>
            <person name="Labutti K."/>
            <person name="Salamov A."/>
            <person name="Andreopoulos B."/>
            <person name="Baker S.E."/>
            <person name="Barry K."/>
            <person name="Bills G."/>
            <person name="Bluhm B.H."/>
            <person name="Cannon C."/>
            <person name="Castanera R."/>
            <person name="Culley D.E."/>
            <person name="Daum C."/>
            <person name="Ezra D."/>
            <person name="Gonzalez J.B."/>
            <person name="Henrissat B."/>
            <person name="Kuo A."/>
            <person name="Liang C."/>
            <person name="Lipzen A."/>
            <person name="Lutzoni F."/>
            <person name="Magnuson J."/>
            <person name="Mondo S."/>
            <person name="Nolan M."/>
            <person name="Ohm R."/>
            <person name="Pangilinan J."/>
            <person name="Park H.-J."/>
            <person name="Ramirez L."/>
            <person name="Alfaro M."/>
            <person name="Sun H."/>
            <person name="Tritt A."/>
            <person name="Yoshinaga Y."/>
            <person name="Zwiers L.-H."/>
            <person name="Turgeon B.G."/>
            <person name="Goodwin S.B."/>
            <person name="Spatafora J.W."/>
            <person name="Crous P.W."/>
            <person name="Grigoriev I.V."/>
        </authorList>
    </citation>
    <scope>NUCLEOTIDE SEQUENCE</scope>
    <source>
        <strain evidence="2">IPT5</strain>
    </source>
</reference>
<sequence length="925" mass="104240">MAPSQSAAKVEREKKLRSVLAFGSTLASRFEGNADVSVITELSAQLRGLPLPSSSAASAKQGELDSLGTELWNLSTRLRRDDVGSGGKPKDEVSRRNHALCLLRAFSFLLLDSAGGSGVKKRARKSSIRLLKIAMKAAKVCIEGNEFISATKILERAAEYQDALSQKVDAEETEEAALVNSLRVEYFALRMTLAWRQDRMDTAEHMFKKCIQLKATLACNIAETLADLMYEIGKDALAKRNYEVAVRWLGRTYDTIGDQDMERLSPEMGELRLSTMQSIIQAYMKITTSDALDKAWGMVKLMETDFGDKMVVLLLKIELLTVAETLDTTEFYNVLLRMIRTVVLNDTNFKTAVTACKVLDELMELRLLREENQTWIEKAVITRIWISTSKESIETSLEEVEGMLDSVTRNSKESLSPPATHAAQTLLWKRVEAAFGQEHYSTAEAWCRICRHTVFENAGVQNKTKVGRKLIQCASLRQDWVAARAAHSTIPETGKDEPVTRYLMYKVGVQSGDFDLAAQCLDHVCRSSVKDATLLYACVMEAQSAGNKRQAINALDRVLEKYDYSAPAGIHLPALLRCTARLLQSELLKDGKVDPGLMSQLCTVFDGACSQAKASRRRPSTPAQQLFTAQEFDWFSKNAYNLSLKYCAEIAPKDLVKLLSTCIEYQYYTEVRKHSQEFRRAAAEGIDTLGGSAQADIISKHFQVVKLELEAVLKLEKWDELDELFDQCWKYKSPDRYETLADLVLVIHSCMLKADLDPTYRNKTLSVLQKIINLTCRQRDSDMTKLSRWIRCLFSLSLDHDETISIRCIQQVTQMAATRQGILHRRTANPVLTTPPPSSSPVTVTDDLESADDDFKESDRYPKIELAWLATTTYNRAVDYYVQENDVKAKEWAEKSFMIAQWLEDDGALRDLLMGKFSMLKFDQT</sequence>
<dbReference type="OrthoDB" id="65716at2759"/>
<protein>
    <submittedName>
        <fullName evidence="2">SPO22-domain-containing protein</fullName>
    </submittedName>
</protein>
<gene>
    <name evidence="2" type="ORF">T440DRAFT_500242</name>
</gene>
<dbReference type="SUPFAM" id="SSF81901">
    <property type="entry name" value="HCP-like"/>
    <property type="match status" value="1"/>
</dbReference>
<evidence type="ECO:0000313" key="2">
    <source>
        <dbReference type="EMBL" id="KAF2848838.1"/>
    </source>
</evidence>
<dbReference type="GO" id="GO:0090173">
    <property type="term" value="P:regulation of synaptonemal complex assembly"/>
    <property type="evidence" value="ECO:0007669"/>
    <property type="project" value="InterPro"/>
</dbReference>
<keyword evidence="1" id="KW-0469">Meiosis</keyword>
<evidence type="ECO:0000256" key="1">
    <source>
        <dbReference type="ARBA" id="ARBA00023254"/>
    </source>
</evidence>
<organism evidence="2 3">
    <name type="scientific">Plenodomus tracheiphilus IPT5</name>
    <dbReference type="NCBI Taxonomy" id="1408161"/>
    <lineage>
        <taxon>Eukaryota</taxon>
        <taxon>Fungi</taxon>
        <taxon>Dikarya</taxon>
        <taxon>Ascomycota</taxon>
        <taxon>Pezizomycotina</taxon>
        <taxon>Dothideomycetes</taxon>
        <taxon>Pleosporomycetidae</taxon>
        <taxon>Pleosporales</taxon>
        <taxon>Pleosporineae</taxon>
        <taxon>Leptosphaeriaceae</taxon>
        <taxon>Plenodomus</taxon>
    </lineage>
</organism>
<evidence type="ECO:0000313" key="3">
    <source>
        <dbReference type="Proteomes" id="UP000799423"/>
    </source>
</evidence>
<keyword evidence="3" id="KW-1185">Reference proteome</keyword>
<name>A0A6A7B3B2_9PLEO</name>